<protein>
    <submittedName>
        <fullName evidence="3">Uncharacterized protein</fullName>
    </submittedName>
</protein>
<sequence length="443" mass="53136">MNLHNRNRLINQYHNYQQNNNIYNNNALLHNPMFKNNAVLNSPQHQQMIAARMREQENIQNIKRMEELNKILVNMNKGELRDMIIQPKKIKKNIIKEIQKNYNIAKKSFPKTRKDYWNKRTNMPYKNIITEEKHYKKFINKRGKINAKELIVYKTTKADRLKAYKKYDKLKNNIEKHNNELKVIYSLSKETKHKESFDYNHKYKFRIKYNPSSGHKQLRDNKMDHYKKQQRKLEKNKIKFTNIVNALVDDGTFTTEDLQKFNNINITKSNNNNATTINSVTTNMGKKKPLNKNYKSGRFINKSKTRVIVRNKNTRQIRNTKNIRPIRNTRSVGNIRPTRNIKSIRNTVRVKNTPSYKINSNTTYMSKKNTKMPQRIHTIYNKNSNIRSRNSRNQNMPIRATPKSRQKRPVFHRENNNINNTKNISNYNRQKKLRIIIRNNTHV</sequence>
<proteinExistence type="predicted"/>
<reference evidence="3" key="1">
    <citation type="journal article" date="2019" name="MBio">
        <title>Virus Genomes from Deep Sea Sediments Expand the Ocean Megavirome and Support Independent Origins of Viral Gigantism.</title>
        <authorList>
            <person name="Backstrom D."/>
            <person name="Yutin N."/>
            <person name="Jorgensen S.L."/>
            <person name="Dharamshi J."/>
            <person name="Homa F."/>
            <person name="Zaremba-Niedwiedzka K."/>
            <person name="Spang A."/>
            <person name="Wolf Y.I."/>
            <person name="Koonin E.V."/>
            <person name="Ettema T.J."/>
        </authorList>
    </citation>
    <scope>NUCLEOTIDE SEQUENCE</scope>
</reference>
<feature type="region of interest" description="Disordered" evidence="2">
    <location>
        <begin position="387"/>
        <end position="408"/>
    </location>
</feature>
<feature type="coiled-coil region" evidence="1">
    <location>
        <begin position="160"/>
        <end position="187"/>
    </location>
</feature>
<evidence type="ECO:0000256" key="2">
    <source>
        <dbReference type="SAM" id="MobiDB-lite"/>
    </source>
</evidence>
<evidence type="ECO:0000313" key="3">
    <source>
        <dbReference type="EMBL" id="QBK89344.1"/>
    </source>
</evidence>
<dbReference type="EMBL" id="MK500416">
    <property type="protein sequence ID" value="QBK89344.1"/>
    <property type="molecule type" value="Genomic_DNA"/>
</dbReference>
<keyword evidence="1" id="KW-0175">Coiled coil</keyword>
<evidence type="ECO:0000256" key="1">
    <source>
        <dbReference type="SAM" id="Coils"/>
    </source>
</evidence>
<accession>A0A4D5XF18</accession>
<gene>
    <name evidence="3" type="ORF">LCMiAC02_04390</name>
</gene>
<organism evidence="3">
    <name type="scientific">Mimivirus LCMiAC02</name>
    <dbReference type="NCBI Taxonomy" id="2506609"/>
    <lineage>
        <taxon>Viruses</taxon>
        <taxon>Varidnaviria</taxon>
        <taxon>Bamfordvirae</taxon>
        <taxon>Nucleocytoviricota</taxon>
        <taxon>Megaviricetes</taxon>
        <taxon>Imitervirales</taxon>
        <taxon>Mimiviridae</taxon>
        <taxon>Klosneuvirinae</taxon>
    </lineage>
</organism>
<name>A0A4D5XF18_9VIRU</name>